<dbReference type="RefSeq" id="WP_203975848.1">
    <property type="nucleotide sequence ID" value="NZ_BAAAKY010000014.1"/>
</dbReference>
<reference evidence="2" key="1">
    <citation type="submission" date="2021-01" db="EMBL/GenBank/DDBJ databases">
        <title>Whole genome shotgun sequence of Planotetraspora silvatica NBRC 100141.</title>
        <authorList>
            <person name="Komaki H."/>
            <person name="Tamura T."/>
        </authorList>
    </citation>
    <scope>NUCLEOTIDE SEQUENCE</scope>
    <source>
        <strain evidence="2">NBRC 100141</strain>
    </source>
</reference>
<accession>A0A8J3UN09</accession>
<proteinExistence type="predicted"/>
<dbReference type="InterPro" id="IPR041496">
    <property type="entry name" value="YitH/HolE_GNAT"/>
</dbReference>
<organism evidence="2 3">
    <name type="scientific">Planotetraspora silvatica</name>
    <dbReference type="NCBI Taxonomy" id="234614"/>
    <lineage>
        <taxon>Bacteria</taxon>
        <taxon>Bacillati</taxon>
        <taxon>Actinomycetota</taxon>
        <taxon>Actinomycetes</taxon>
        <taxon>Streptosporangiales</taxon>
        <taxon>Streptosporangiaceae</taxon>
        <taxon>Planotetraspora</taxon>
    </lineage>
</organism>
<dbReference type="Pfam" id="PF18014">
    <property type="entry name" value="Acetyltransf_18"/>
    <property type="match status" value="1"/>
</dbReference>
<dbReference type="GO" id="GO:0016747">
    <property type="term" value="F:acyltransferase activity, transferring groups other than amino-acyl groups"/>
    <property type="evidence" value="ECO:0007669"/>
    <property type="project" value="InterPro"/>
</dbReference>
<evidence type="ECO:0000313" key="3">
    <source>
        <dbReference type="Proteomes" id="UP000644610"/>
    </source>
</evidence>
<sequence length="253" mass="26552">MGFRAGLVDDVRFVRDVLGGRVFVAERGGEVVGASAGLLFGRSGWLGGIAVSPSAQRQGLGGALTAETMEWLSASGAGTQLLHATAVGLPLYARLGFVTEVACVQYHSPDPLPPATPYGVRDGRMSDLPAVLRLDREATGEDRSALLTRWWPSDALVCLEGGEITGFRLAASGNHTAGAVIGSTPQSGRALLQSVYGDIAKGGVAIPVSNGDAAATLAAAGLRESVTTTRMYYGERPMWRPTWLYGLFNLFWG</sequence>
<dbReference type="PANTHER" id="PTHR47237:SF2">
    <property type="entry name" value="BLL4206 PROTEIN"/>
    <property type="match status" value="1"/>
</dbReference>
<keyword evidence="3" id="KW-1185">Reference proteome</keyword>
<dbReference type="EMBL" id="BOOQ01000024">
    <property type="protein sequence ID" value="GII47380.1"/>
    <property type="molecule type" value="Genomic_DNA"/>
</dbReference>
<feature type="domain" description="N-acetyltransferase" evidence="1">
    <location>
        <begin position="1"/>
        <end position="119"/>
    </location>
</feature>
<dbReference type="InterPro" id="IPR052729">
    <property type="entry name" value="Acyl/Acetyltrans_Enzymes"/>
</dbReference>
<gene>
    <name evidence="2" type="ORF">Psi02_38040</name>
</gene>
<dbReference type="AlphaFoldDB" id="A0A8J3UN09"/>
<evidence type="ECO:0000259" key="1">
    <source>
        <dbReference type="PROSITE" id="PS51186"/>
    </source>
</evidence>
<dbReference type="Pfam" id="PF13508">
    <property type="entry name" value="Acetyltransf_7"/>
    <property type="match status" value="1"/>
</dbReference>
<evidence type="ECO:0000313" key="2">
    <source>
        <dbReference type="EMBL" id="GII47380.1"/>
    </source>
</evidence>
<dbReference type="CDD" id="cd04301">
    <property type="entry name" value="NAT_SF"/>
    <property type="match status" value="1"/>
</dbReference>
<protein>
    <submittedName>
        <fullName evidence="2">Acetyltransferase</fullName>
    </submittedName>
</protein>
<dbReference type="PROSITE" id="PS51186">
    <property type="entry name" value="GNAT"/>
    <property type="match status" value="1"/>
</dbReference>
<dbReference type="Gene3D" id="3.40.630.90">
    <property type="match status" value="1"/>
</dbReference>
<dbReference type="PANTHER" id="PTHR47237">
    <property type="entry name" value="SLL0310 PROTEIN"/>
    <property type="match status" value="1"/>
</dbReference>
<dbReference type="SUPFAM" id="SSF55729">
    <property type="entry name" value="Acyl-CoA N-acyltransferases (Nat)"/>
    <property type="match status" value="1"/>
</dbReference>
<dbReference type="Proteomes" id="UP000644610">
    <property type="component" value="Unassembled WGS sequence"/>
</dbReference>
<comment type="caution">
    <text evidence="2">The sequence shown here is derived from an EMBL/GenBank/DDBJ whole genome shotgun (WGS) entry which is preliminary data.</text>
</comment>
<dbReference type="InterPro" id="IPR000182">
    <property type="entry name" value="GNAT_dom"/>
</dbReference>
<dbReference type="InterPro" id="IPR016181">
    <property type="entry name" value="Acyl_CoA_acyltransferase"/>
</dbReference>
<dbReference type="Gene3D" id="3.40.630.30">
    <property type="match status" value="1"/>
</dbReference>
<name>A0A8J3UN09_9ACTN</name>